<gene>
    <name evidence="2" type="ORF">DICVIV_03246</name>
</gene>
<organism evidence="2 3">
    <name type="scientific">Dictyocaulus viviparus</name>
    <name type="common">Bovine lungworm</name>
    <dbReference type="NCBI Taxonomy" id="29172"/>
    <lineage>
        <taxon>Eukaryota</taxon>
        <taxon>Metazoa</taxon>
        <taxon>Ecdysozoa</taxon>
        <taxon>Nematoda</taxon>
        <taxon>Chromadorea</taxon>
        <taxon>Rhabditida</taxon>
        <taxon>Rhabditina</taxon>
        <taxon>Rhabditomorpha</taxon>
        <taxon>Strongyloidea</taxon>
        <taxon>Metastrongylidae</taxon>
        <taxon>Dictyocaulus</taxon>
    </lineage>
</organism>
<reference evidence="3" key="2">
    <citation type="journal article" date="2016" name="Sci. Rep.">
        <title>Dictyocaulus viviparus genome, variome and transcriptome elucidate lungworm biology and support future intervention.</title>
        <authorList>
            <person name="McNulty S.N."/>
            <person name="Strube C."/>
            <person name="Rosa B.A."/>
            <person name="Martin J.C."/>
            <person name="Tyagi R."/>
            <person name="Choi Y.J."/>
            <person name="Wang Q."/>
            <person name="Hallsworth Pepin K."/>
            <person name="Zhang X."/>
            <person name="Ozersky P."/>
            <person name="Wilson R.K."/>
            <person name="Sternberg P.W."/>
            <person name="Gasser R.B."/>
            <person name="Mitreva M."/>
        </authorList>
    </citation>
    <scope>NUCLEOTIDE SEQUENCE [LARGE SCALE GENOMIC DNA]</scope>
    <source>
        <strain evidence="3">HannoverDv2000</strain>
    </source>
</reference>
<name>A0A0D8Y317_DICVI</name>
<sequence>MRLYTKVIDSQKSTNMTLAAYVRYNNMGQPLPLRAAALRALRAILSIQEDDGEISSKSSSNHSSHSRKQRRKKTNRHKHRHISTSTELDECLQKENIGTSVKALAVQESIDYDGDIIQDVARIIRLRQATNLIKDYLIVSDCPCDARQCWGAICRARGVATTVDEYDLDPKGCLINDRNRNRAVEYSDVFLMNPWQSF</sequence>
<dbReference type="EMBL" id="KN716202">
    <property type="protein sequence ID" value="KJH50572.1"/>
    <property type="molecule type" value="Genomic_DNA"/>
</dbReference>
<evidence type="ECO:0000313" key="3">
    <source>
        <dbReference type="Proteomes" id="UP000053766"/>
    </source>
</evidence>
<protein>
    <submittedName>
        <fullName evidence="2">Uncharacterized protein</fullName>
    </submittedName>
</protein>
<keyword evidence="3" id="KW-1185">Reference proteome</keyword>
<dbReference type="OrthoDB" id="10589187at2759"/>
<reference evidence="2 3" key="1">
    <citation type="submission" date="2013-11" db="EMBL/GenBank/DDBJ databases">
        <title>Draft genome of the bovine lungworm Dictyocaulus viviparus.</title>
        <authorList>
            <person name="Mitreva M."/>
        </authorList>
    </citation>
    <scope>NUCLEOTIDE SEQUENCE [LARGE SCALE GENOMIC DNA]</scope>
    <source>
        <strain evidence="2 3">HannoverDv2000</strain>
    </source>
</reference>
<evidence type="ECO:0000313" key="2">
    <source>
        <dbReference type="EMBL" id="KJH50572.1"/>
    </source>
</evidence>
<dbReference type="AlphaFoldDB" id="A0A0D8Y317"/>
<feature type="compositionally biased region" description="Basic residues" evidence="1">
    <location>
        <begin position="64"/>
        <end position="82"/>
    </location>
</feature>
<proteinExistence type="predicted"/>
<evidence type="ECO:0000256" key="1">
    <source>
        <dbReference type="SAM" id="MobiDB-lite"/>
    </source>
</evidence>
<feature type="region of interest" description="Disordered" evidence="1">
    <location>
        <begin position="52"/>
        <end position="85"/>
    </location>
</feature>
<accession>A0A0D8Y317</accession>
<dbReference type="Proteomes" id="UP000053766">
    <property type="component" value="Unassembled WGS sequence"/>
</dbReference>